<evidence type="ECO:0000256" key="11">
    <source>
        <dbReference type="ARBA" id="ARBA00074565"/>
    </source>
</evidence>
<dbReference type="Proteomes" id="UP000028547">
    <property type="component" value="Unassembled WGS sequence"/>
</dbReference>
<feature type="domain" description="Malic enzyme N-terminal" evidence="17">
    <location>
        <begin position="89"/>
        <end position="269"/>
    </location>
</feature>
<dbReference type="SMART" id="SM00919">
    <property type="entry name" value="Malic_M"/>
    <property type="match status" value="1"/>
</dbReference>
<evidence type="ECO:0000256" key="12">
    <source>
        <dbReference type="PIRSR" id="PIRSR000106-1"/>
    </source>
</evidence>
<comment type="subunit">
    <text evidence="3">Homodimer.</text>
</comment>
<dbReference type="EMBL" id="JPMI01000130">
    <property type="protein sequence ID" value="KFA91750.1"/>
    <property type="molecule type" value="Genomic_DNA"/>
</dbReference>
<evidence type="ECO:0000259" key="17">
    <source>
        <dbReference type="SMART" id="SM01274"/>
    </source>
</evidence>
<evidence type="ECO:0000256" key="10">
    <source>
        <dbReference type="ARBA" id="ARBA00066983"/>
    </source>
</evidence>
<evidence type="ECO:0000313" key="19">
    <source>
        <dbReference type="Proteomes" id="UP000028547"/>
    </source>
</evidence>
<feature type="active site" description="Proton donor" evidence="12">
    <location>
        <position position="112"/>
    </location>
</feature>
<keyword evidence="8" id="KW-0456">Lyase</keyword>
<reference evidence="18 19" key="1">
    <citation type="submission" date="2014-07" db="EMBL/GenBank/DDBJ databases">
        <title>Draft Genome Sequence of Gephyronic Acid Producer, Cystobacter violaceus Strain Cb vi76.</title>
        <authorList>
            <person name="Stevens D.C."/>
            <person name="Young J."/>
            <person name="Carmichael R."/>
            <person name="Tan J."/>
            <person name="Taylor R.E."/>
        </authorList>
    </citation>
    <scope>NUCLEOTIDE SEQUENCE [LARGE SCALE GENOMIC DNA]</scope>
    <source>
        <strain evidence="18 19">Cb vi76</strain>
    </source>
</reference>
<dbReference type="GO" id="GO:0046872">
    <property type="term" value="F:metal ion binding"/>
    <property type="evidence" value="ECO:0007669"/>
    <property type="project" value="UniProtKB-KW"/>
</dbReference>
<evidence type="ECO:0000256" key="4">
    <source>
        <dbReference type="ARBA" id="ARBA00022723"/>
    </source>
</evidence>
<dbReference type="InterPro" id="IPR037062">
    <property type="entry name" value="Malic_N_dom_sf"/>
</dbReference>
<dbReference type="GO" id="GO:0043464">
    <property type="term" value="P:malolactic fermentation"/>
    <property type="evidence" value="ECO:0007669"/>
    <property type="project" value="UniProtKB-ARBA"/>
</dbReference>
<dbReference type="PIRSF" id="PIRSF000106">
    <property type="entry name" value="ME"/>
    <property type="match status" value="1"/>
</dbReference>
<comment type="cofactor">
    <cofactor evidence="14">
        <name>Mg(2+)</name>
        <dbReference type="ChEBI" id="CHEBI:18420"/>
    </cofactor>
    <cofactor evidence="14">
        <name>Mn(2+)</name>
        <dbReference type="ChEBI" id="CHEBI:29035"/>
    </cofactor>
    <text evidence="14">Divalent metal cations. Prefers magnesium or manganese.</text>
</comment>
<dbReference type="Pfam" id="PF00390">
    <property type="entry name" value="malic"/>
    <property type="match status" value="1"/>
</dbReference>
<evidence type="ECO:0000256" key="8">
    <source>
        <dbReference type="ARBA" id="ARBA00023239"/>
    </source>
</evidence>
<dbReference type="SUPFAM" id="SSF51735">
    <property type="entry name" value="NAD(P)-binding Rossmann-fold domains"/>
    <property type="match status" value="1"/>
</dbReference>
<comment type="catalytic activity">
    <reaction evidence="9">
        <text>(S)-malate + H(+) = (S)-lactate + CO2</text>
        <dbReference type="Rhea" id="RHEA:46276"/>
        <dbReference type="ChEBI" id="CHEBI:15378"/>
        <dbReference type="ChEBI" id="CHEBI:15589"/>
        <dbReference type="ChEBI" id="CHEBI:16526"/>
        <dbReference type="ChEBI" id="CHEBI:16651"/>
        <dbReference type="EC" id="4.1.1.101"/>
    </reaction>
</comment>
<organism evidence="18 19">
    <name type="scientific">Archangium violaceum Cb vi76</name>
    <dbReference type="NCBI Taxonomy" id="1406225"/>
    <lineage>
        <taxon>Bacteria</taxon>
        <taxon>Pseudomonadati</taxon>
        <taxon>Myxococcota</taxon>
        <taxon>Myxococcia</taxon>
        <taxon>Myxococcales</taxon>
        <taxon>Cystobacterineae</taxon>
        <taxon>Archangiaceae</taxon>
        <taxon>Archangium</taxon>
    </lineage>
</organism>
<feature type="binding site" evidence="14">
    <location>
        <position position="278"/>
    </location>
    <ligand>
        <name>a divalent metal cation</name>
        <dbReference type="ChEBI" id="CHEBI:60240"/>
    </ligand>
</feature>
<feature type="active site" description="Proton acceptor" evidence="12">
    <location>
        <position position="183"/>
    </location>
</feature>
<evidence type="ECO:0000256" key="2">
    <source>
        <dbReference type="ARBA" id="ARBA00008785"/>
    </source>
</evidence>
<evidence type="ECO:0000256" key="7">
    <source>
        <dbReference type="ARBA" id="ARBA00023211"/>
    </source>
</evidence>
<evidence type="ECO:0000256" key="15">
    <source>
        <dbReference type="RuleBase" id="RU003427"/>
    </source>
</evidence>
<keyword evidence="6" id="KW-0520">NAD</keyword>
<dbReference type="EC" id="4.1.1.101" evidence="10"/>
<dbReference type="GO" id="GO:0016616">
    <property type="term" value="F:oxidoreductase activity, acting on the CH-OH group of donors, NAD or NADP as acceptor"/>
    <property type="evidence" value="ECO:0007669"/>
    <property type="project" value="InterPro"/>
</dbReference>
<dbReference type="InterPro" id="IPR012302">
    <property type="entry name" value="Malic_NAD-bd"/>
</dbReference>
<accession>A0A084STG5</accession>
<evidence type="ECO:0000259" key="16">
    <source>
        <dbReference type="SMART" id="SM00919"/>
    </source>
</evidence>
<dbReference type="Pfam" id="PF03949">
    <property type="entry name" value="Malic_M"/>
    <property type="match status" value="1"/>
</dbReference>
<evidence type="ECO:0000256" key="9">
    <source>
        <dbReference type="ARBA" id="ARBA00051739"/>
    </source>
</evidence>
<feature type="binding site" evidence="13">
    <location>
        <position position="426"/>
    </location>
    <ligand>
        <name>(S)-malate</name>
        <dbReference type="ChEBI" id="CHEBI:15589"/>
    </ligand>
</feature>
<dbReference type="AlphaFoldDB" id="A0A084STG5"/>
<evidence type="ECO:0000256" key="14">
    <source>
        <dbReference type="PIRSR" id="PIRSR000106-3"/>
    </source>
</evidence>
<evidence type="ECO:0000256" key="13">
    <source>
        <dbReference type="PIRSR" id="PIRSR000106-2"/>
    </source>
</evidence>
<proteinExistence type="inferred from homology"/>
<keyword evidence="5 18" id="KW-0560">Oxidoreductase</keyword>
<dbReference type="InterPro" id="IPR036291">
    <property type="entry name" value="NAD(P)-bd_dom_sf"/>
</dbReference>
<dbReference type="InterPro" id="IPR012301">
    <property type="entry name" value="Malic_N_dom"/>
</dbReference>
<dbReference type="PRINTS" id="PR00072">
    <property type="entry name" value="MALOXRDTASE"/>
</dbReference>
<comment type="cofactor">
    <cofactor evidence="1">
        <name>Mn(2+)</name>
        <dbReference type="ChEBI" id="CHEBI:29035"/>
    </cofactor>
</comment>
<dbReference type="PANTHER" id="PTHR23406">
    <property type="entry name" value="MALIC ENZYME-RELATED"/>
    <property type="match status" value="1"/>
</dbReference>
<dbReference type="InterPro" id="IPR001891">
    <property type="entry name" value="Malic_OxRdtase"/>
</dbReference>
<evidence type="ECO:0000256" key="3">
    <source>
        <dbReference type="ARBA" id="ARBA00011738"/>
    </source>
</evidence>
<dbReference type="GO" id="GO:0051287">
    <property type="term" value="F:NAD binding"/>
    <property type="evidence" value="ECO:0007669"/>
    <property type="project" value="InterPro"/>
</dbReference>
<evidence type="ECO:0000256" key="5">
    <source>
        <dbReference type="ARBA" id="ARBA00023002"/>
    </source>
</evidence>
<dbReference type="CDD" id="cd05312">
    <property type="entry name" value="NAD_bind_1_malic_enz"/>
    <property type="match status" value="1"/>
</dbReference>
<gene>
    <name evidence="18" type="ORF">Q664_19925</name>
</gene>
<dbReference type="GO" id="GO:0043883">
    <property type="term" value="F:malolactic enzyme activity"/>
    <property type="evidence" value="ECO:0007669"/>
    <property type="project" value="UniProtKB-EC"/>
</dbReference>
<protein>
    <recommendedName>
        <fullName evidence="11">Malolactic enzyme</fullName>
        <ecNumber evidence="10">4.1.1.101</ecNumber>
    </recommendedName>
</protein>
<evidence type="ECO:0000256" key="6">
    <source>
        <dbReference type="ARBA" id="ARBA00023027"/>
    </source>
</evidence>
<dbReference type="GO" id="GO:0004470">
    <property type="term" value="F:malic enzyme activity"/>
    <property type="evidence" value="ECO:0007669"/>
    <property type="project" value="InterPro"/>
</dbReference>
<name>A0A084STG5_9BACT</name>
<keyword evidence="7" id="KW-0464">Manganese</keyword>
<dbReference type="InterPro" id="IPR046346">
    <property type="entry name" value="Aminoacid_DH-like_N_sf"/>
</dbReference>
<dbReference type="FunFam" id="3.40.50.720:FF:000182">
    <property type="entry name" value="NAD-dependent malic enzyme"/>
    <property type="match status" value="1"/>
</dbReference>
<feature type="domain" description="Malic enzyme NAD-binding" evidence="16">
    <location>
        <begin position="279"/>
        <end position="539"/>
    </location>
</feature>
<dbReference type="PANTHER" id="PTHR23406:SF34">
    <property type="entry name" value="NAD-DEPENDENT MALIC ENZYME, MITOCHONDRIAL"/>
    <property type="match status" value="1"/>
</dbReference>
<feature type="binding site" evidence="14">
    <location>
        <position position="254"/>
    </location>
    <ligand>
        <name>a divalent metal cation</name>
        <dbReference type="ChEBI" id="CHEBI:60240"/>
    </ligand>
</feature>
<dbReference type="FunFam" id="3.40.50.10380:FF:000001">
    <property type="entry name" value="NAD-dependent malic enzyme"/>
    <property type="match status" value="1"/>
</dbReference>
<feature type="binding site" evidence="14">
    <location>
        <position position="255"/>
    </location>
    <ligand>
        <name>a divalent metal cation</name>
        <dbReference type="ChEBI" id="CHEBI:60240"/>
    </ligand>
</feature>
<evidence type="ECO:0000256" key="1">
    <source>
        <dbReference type="ARBA" id="ARBA00001936"/>
    </source>
</evidence>
<dbReference type="GO" id="GO:0006108">
    <property type="term" value="P:malate metabolic process"/>
    <property type="evidence" value="ECO:0007669"/>
    <property type="project" value="TreeGrafter"/>
</dbReference>
<keyword evidence="4 14" id="KW-0479">Metal-binding</keyword>
<feature type="binding site" evidence="13">
    <location>
        <position position="470"/>
    </location>
    <ligand>
        <name>(S)-malate</name>
        <dbReference type="ChEBI" id="CHEBI:15589"/>
    </ligand>
</feature>
<comment type="caution">
    <text evidence="18">The sequence shown here is derived from an EMBL/GenBank/DDBJ whole genome shotgun (WGS) entry which is preliminary data.</text>
</comment>
<dbReference type="SMART" id="SM01274">
    <property type="entry name" value="malic"/>
    <property type="match status" value="1"/>
</dbReference>
<dbReference type="SUPFAM" id="SSF53223">
    <property type="entry name" value="Aminoacid dehydrogenase-like, N-terminal domain"/>
    <property type="match status" value="1"/>
</dbReference>
<dbReference type="Gene3D" id="3.40.50.10380">
    <property type="entry name" value="Malic enzyme, N-terminal domain"/>
    <property type="match status" value="1"/>
</dbReference>
<comment type="similarity">
    <text evidence="2 15">Belongs to the malic enzymes family.</text>
</comment>
<evidence type="ECO:0000313" key="18">
    <source>
        <dbReference type="EMBL" id="KFA91750.1"/>
    </source>
</evidence>
<sequence length="574" mass="63421">MPPMKQYEKKLDANGRPYLETHLDGLMLTRLPLLNKGTSFSLEERREFGLLGLLPTHVSSLDEQIERSYANFRSFRSDLDKHVFLRALQDRSEVLFYALLNRHIEEMMPIIYTPVVAQAVEQFSRIYRYPRGLVVSPENIGEIDSLLANTPFPDVQLIVATDNEGILGIGDQGFGGLAICIGKLSLYTAAAGIDPAVTLPVELDVGTHRKELLDDPLYLGVKRPRMEGKEYDDFIHAFVTALKKRFPNVLVQWEDFSKQKAFDVLERYRDVLPSLNDDIQGTGAVVLAGLLSATRRSQTTLGQQVYLVHGAGAGGVGVARQIVRGMEREGLSTQQARERIYLIDSKGLILKDRKGLEPYKLEFAHEPSRVAGWKLQGSIPSLLETAREAKVTVLLGLSGQRAAFGEDVVKAVSENTAYPVVFALSNPTANSEAVPADIYKWTQGKALVATGSPFEDVEWDGAPHPVGQGNNAFIFPGLGLGVLLSRAKRVTDGMLTAASLALADYTDGARLAQGALYPRMDRLRAASRQVAIAVMRQAMKEEVATRKLPEDLEALLEAEMWRPEFLPLRRAPGR</sequence>
<dbReference type="NCBIfam" id="NF010052">
    <property type="entry name" value="PRK13529.1"/>
    <property type="match status" value="1"/>
</dbReference>
<dbReference type="Gene3D" id="3.40.50.720">
    <property type="entry name" value="NAD(P)-binding Rossmann-like Domain"/>
    <property type="match status" value="1"/>
</dbReference>